<evidence type="ECO:0000256" key="3">
    <source>
        <dbReference type="RuleBase" id="RU000363"/>
    </source>
</evidence>
<protein>
    <submittedName>
        <fullName evidence="4">SDR family NAD(P)-dependent oxidoreductase</fullName>
    </submittedName>
</protein>
<dbReference type="PROSITE" id="PS00061">
    <property type="entry name" value="ADH_SHORT"/>
    <property type="match status" value="1"/>
</dbReference>
<dbReference type="InterPro" id="IPR036291">
    <property type="entry name" value="NAD(P)-bd_dom_sf"/>
</dbReference>
<keyword evidence="2" id="KW-0560">Oxidoreductase</keyword>
<dbReference type="CDD" id="cd05233">
    <property type="entry name" value="SDR_c"/>
    <property type="match status" value="1"/>
</dbReference>
<evidence type="ECO:0000313" key="4">
    <source>
        <dbReference type="EMBL" id="WXB19260.1"/>
    </source>
</evidence>
<accession>A0ABZ2M9R2</accession>
<dbReference type="Gene3D" id="3.40.50.720">
    <property type="entry name" value="NAD(P)-binding Rossmann-like Domain"/>
    <property type="match status" value="1"/>
</dbReference>
<evidence type="ECO:0000313" key="5">
    <source>
        <dbReference type="Proteomes" id="UP001370348"/>
    </source>
</evidence>
<dbReference type="InterPro" id="IPR020904">
    <property type="entry name" value="Sc_DH/Rdtase_CS"/>
</dbReference>
<comment type="similarity">
    <text evidence="1 3">Belongs to the short-chain dehydrogenases/reductases (SDR) family.</text>
</comment>
<keyword evidence="5" id="KW-1185">Reference proteome</keyword>
<evidence type="ECO:0000256" key="2">
    <source>
        <dbReference type="ARBA" id="ARBA00023002"/>
    </source>
</evidence>
<dbReference type="InterPro" id="IPR002347">
    <property type="entry name" value="SDR_fam"/>
</dbReference>
<reference evidence="4 5" key="1">
    <citation type="submission" date="2021-12" db="EMBL/GenBank/DDBJ databases">
        <title>Discovery of the Pendulisporaceae a myxobacterial family with distinct sporulation behavior and unique specialized metabolism.</title>
        <authorList>
            <person name="Garcia R."/>
            <person name="Popoff A."/>
            <person name="Bader C.D."/>
            <person name="Loehr J."/>
            <person name="Walesch S."/>
            <person name="Walt C."/>
            <person name="Boldt J."/>
            <person name="Bunk B."/>
            <person name="Haeckl F.J.F.P.J."/>
            <person name="Gunesch A.P."/>
            <person name="Birkelbach J."/>
            <person name="Nuebel U."/>
            <person name="Pietschmann T."/>
            <person name="Bach T."/>
            <person name="Mueller R."/>
        </authorList>
    </citation>
    <scope>NUCLEOTIDE SEQUENCE [LARGE SCALE GENOMIC DNA]</scope>
    <source>
        <strain evidence="4 5">MSr11954</strain>
    </source>
</reference>
<dbReference type="SUPFAM" id="SSF51735">
    <property type="entry name" value="NAD(P)-binding Rossmann-fold domains"/>
    <property type="match status" value="1"/>
</dbReference>
<dbReference type="PANTHER" id="PTHR44196:SF1">
    <property type="entry name" value="DEHYDROGENASE_REDUCTASE SDR FAMILY MEMBER 7B"/>
    <property type="match status" value="1"/>
</dbReference>
<sequence>MESESYQWARNKVAIVTGASAGIGHSVACKLAEAGAKVVLVARGREKLDAVAQRIGLERALPYVADVSHFESVRELPKHTVERFGRLDILVNNAGLNHRGPALGISPDTLAAIITTNLAAPIFLTRVVAEHLAQHGGGSIVNVASLAGKVPVKDEAAYCASKAGLRAFGRALGMELSSVGVRVSTVCPGPVDTEFLGDLNHVPDIVLSQPMVSPDQVADAVLACIQSGKPEISLPAFSGVLATIGYVFPTLAQTLQPLLERRGAANRRRHLASRG</sequence>
<dbReference type="Proteomes" id="UP001370348">
    <property type="component" value="Chromosome"/>
</dbReference>
<evidence type="ECO:0000256" key="1">
    <source>
        <dbReference type="ARBA" id="ARBA00006484"/>
    </source>
</evidence>
<organism evidence="4 5">
    <name type="scientific">Pendulispora albinea</name>
    <dbReference type="NCBI Taxonomy" id="2741071"/>
    <lineage>
        <taxon>Bacteria</taxon>
        <taxon>Pseudomonadati</taxon>
        <taxon>Myxococcota</taxon>
        <taxon>Myxococcia</taxon>
        <taxon>Myxococcales</taxon>
        <taxon>Sorangiineae</taxon>
        <taxon>Pendulisporaceae</taxon>
        <taxon>Pendulispora</taxon>
    </lineage>
</organism>
<gene>
    <name evidence="4" type="ORF">LZC94_18745</name>
</gene>
<dbReference type="EMBL" id="CP089984">
    <property type="protein sequence ID" value="WXB19260.1"/>
    <property type="molecule type" value="Genomic_DNA"/>
</dbReference>
<proteinExistence type="inferred from homology"/>
<dbReference type="PRINTS" id="PR00080">
    <property type="entry name" value="SDRFAMILY"/>
</dbReference>
<name>A0ABZ2M9R2_9BACT</name>
<dbReference type="PIRSF" id="PIRSF000126">
    <property type="entry name" value="11-beta-HSD1"/>
    <property type="match status" value="1"/>
</dbReference>
<dbReference type="Pfam" id="PF00106">
    <property type="entry name" value="adh_short"/>
    <property type="match status" value="1"/>
</dbReference>
<dbReference type="PRINTS" id="PR00081">
    <property type="entry name" value="GDHRDH"/>
</dbReference>
<dbReference type="RefSeq" id="WP_394828883.1">
    <property type="nucleotide sequence ID" value="NZ_CP089984.1"/>
</dbReference>
<dbReference type="PANTHER" id="PTHR44196">
    <property type="entry name" value="DEHYDROGENASE/REDUCTASE SDR FAMILY MEMBER 7B"/>
    <property type="match status" value="1"/>
</dbReference>